<evidence type="ECO:0000313" key="1">
    <source>
        <dbReference type="EMBL" id="MDV2912313.1"/>
    </source>
</evidence>
<proteinExistence type="predicted"/>
<accession>A0AAW8YRI5</accession>
<dbReference type="EMBL" id="JAWJAX010000026">
    <property type="protein sequence ID" value="MDV2912313.1"/>
    <property type="molecule type" value="Genomic_DNA"/>
</dbReference>
<dbReference type="GO" id="GO:0000287">
    <property type="term" value="F:magnesium ion binding"/>
    <property type="evidence" value="ECO:0007669"/>
    <property type="project" value="InterPro"/>
</dbReference>
<reference evidence="1" key="1">
    <citation type="journal article" date="2023" name="PeerJ">
        <title>Selection and evaluation of lactic acid bacteria from chicken feces in Thailand as potential probiotics.</title>
        <authorList>
            <person name="Khurajog B."/>
            <person name="Disastra Y."/>
            <person name="Lawwyne L.D."/>
            <person name="Sirichokchatchawan W."/>
            <person name="Niyomtham W."/>
            <person name="Yindee J."/>
            <person name="Hampson D.J."/>
            <person name="Prapasarakul N."/>
        </authorList>
    </citation>
    <scope>NUCLEOTIDE SEQUENCE</scope>
    <source>
        <strain evidence="1">BF14</strain>
    </source>
</reference>
<dbReference type="Gene3D" id="3.30.1330.70">
    <property type="entry name" value="Holliday junction resolvase RusA"/>
    <property type="match status" value="1"/>
</dbReference>
<protein>
    <submittedName>
        <fullName evidence="1">RusA family crossover junction endodeoxyribonuclease</fullName>
    </submittedName>
</protein>
<dbReference type="InterPro" id="IPR008822">
    <property type="entry name" value="Endonuclease_RusA-like"/>
</dbReference>
<dbReference type="RefSeq" id="WP_317052597.1">
    <property type="nucleotide sequence ID" value="NZ_CP140878.1"/>
</dbReference>
<dbReference type="InterPro" id="IPR036614">
    <property type="entry name" value="RusA-like_sf"/>
</dbReference>
<organism evidence="1 2">
    <name type="scientific">Pediococcus acidilactici</name>
    <dbReference type="NCBI Taxonomy" id="1254"/>
    <lineage>
        <taxon>Bacteria</taxon>
        <taxon>Bacillati</taxon>
        <taxon>Bacillota</taxon>
        <taxon>Bacilli</taxon>
        <taxon>Lactobacillales</taxon>
        <taxon>Lactobacillaceae</taxon>
        <taxon>Pediococcus</taxon>
        <taxon>Pediococcus acidilactici group</taxon>
    </lineage>
</organism>
<name>A0AAW8YRI5_PEDAC</name>
<dbReference type="SUPFAM" id="SSF103084">
    <property type="entry name" value="Holliday junction resolvase RusA"/>
    <property type="match status" value="1"/>
</dbReference>
<dbReference type="Pfam" id="PF05866">
    <property type="entry name" value="RusA"/>
    <property type="match status" value="1"/>
</dbReference>
<dbReference type="Proteomes" id="UP001280415">
    <property type="component" value="Unassembled WGS sequence"/>
</dbReference>
<gene>
    <name evidence="1" type="ORF">R0H03_10790</name>
</gene>
<sequence>MIRLRIDGEPVAASRPRVTRKGWAYIAPKYKAYKDNVHLIVRKQYKGEPLMGALKVKTTFYRSVQKSVSKAERNRRLSNEHPPVVKPDIDNLFKAVTDACTGIVWHDDNQIVSVEMDKMYAKEPRVEMEVQEL</sequence>
<dbReference type="AlphaFoldDB" id="A0AAW8YRI5"/>
<dbReference type="GO" id="GO:0006310">
    <property type="term" value="P:DNA recombination"/>
    <property type="evidence" value="ECO:0007669"/>
    <property type="project" value="InterPro"/>
</dbReference>
<evidence type="ECO:0000313" key="2">
    <source>
        <dbReference type="Proteomes" id="UP001280415"/>
    </source>
</evidence>
<reference evidence="1" key="2">
    <citation type="submission" date="2023-10" db="EMBL/GenBank/DDBJ databases">
        <authorList>
            <person name="Khurajog B."/>
        </authorList>
    </citation>
    <scope>NUCLEOTIDE SEQUENCE</scope>
    <source>
        <strain evidence="1">BF14</strain>
    </source>
</reference>
<dbReference type="GO" id="GO:0006281">
    <property type="term" value="P:DNA repair"/>
    <property type="evidence" value="ECO:0007669"/>
    <property type="project" value="InterPro"/>
</dbReference>
<comment type="caution">
    <text evidence="1">The sequence shown here is derived from an EMBL/GenBank/DDBJ whole genome shotgun (WGS) entry which is preliminary data.</text>
</comment>